<evidence type="ECO:0000256" key="2">
    <source>
        <dbReference type="ARBA" id="ARBA00022475"/>
    </source>
</evidence>
<feature type="transmembrane region" description="Helical" evidence="6">
    <location>
        <begin position="110"/>
        <end position="128"/>
    </location>
</feature>
<feature type="transmembrane region" description="Helical" evidence="6">
    <location>
        <begin position="186"/>
        <end position="207"/>
    </location>
</feature>
<keyword evidence="2" id="KW-1003">Cell membrane</keyword>
<evidence type="ECO:0000256" key="5">
    <source>
        <dbReference type="ARBA" id="ARBA00023136"/>
    </source>
</evidence>
<comment type="subcellular location">
    <subcellularLocation>
        <location evidence="1">Cell membrane</location>
        <topology evidence="1">Multi-pass membrane protein</topology>
    </subcellularLocation>
</comment>
<dbReference type="GO" id="GO:0042970">
    <property type="term" value="F:homoserine transmembrane transporter activity"/>
    <property type="evidence" value="ECO:0007669"/>
    <property type="project" value="TreeGrafter"/>
</dbReference>
<dbReference type="Pfam" id="PF01810">
    <property type="entry name" value="LysE"/>
    <property type="match status" value="1"/>
</dbReference>
<proteinExistence type="predicted"/>
<reference evidence="8" key="1">
    <citation type="submission" date="2016-06" db="EMBL/GenBank/DDBJ databases">
        <authorList>
            <person name="Hehemann J.-H."/>
            <person name="Arevalo P."/>
            <person name="Datta M.S."/>
            <person name="Polz M.F."/>
        </authorList>
    </citation>
    <scope>NUCLEOTIDE SEQUENCE [LARGE SCALE GENOMIC DNA]</scope>
    <source>
        <strain evidence="8">9CSC122</strain>
    </source>
</reference>
<feature type="transmembrane region" description="Helical" evidence="6">
    <location>
        <begin position="80"/>
        <end position="104"/>
    </location>
</feature>
<dbReference type="PIRSF" id="PIRSF006324">
    <property type="entry name" value="LeuE"/>
    <property type="match status" value="1"/>
</dbReference>
<dbReference type="GO" id="GO:0005886">
    <property type="term" value="C:plasma membrane"/>
    <property type="evidence" value="ECO:0007669"/>
    <property type="project" value="UniProtKB-SubCell"/>
</dbReference>
<evidence type="ECO:0000256" key="4">
    <source>
        <dbReference type="ARBA" id="ARBA00022989"/>
    </source>
</evidence>
<keyword evidence="8" id="KW-1185">Reference proteome</keyword>
<accession>A0A1B9QVL5</accession>
<evidence type="ECO:0000313" key="8">
    <source>
        <dbReference type="Proteomes" id="UP000093173"/>
    </source>
</evidence>
<feature type="transmembrane region" description="Helical" evidence="6">
    <location>
        <begin position="44"/>
        <end position="68"/>
    </location>
</feature>
<gene>
    <name evidence="7" type="ORF">A6E14_03000</name>
</gene>
<comment type="caution">
    <text evidence="7">The sequence shown here is derived from an EMBL/GenBank/DDBJ whole genome shotgun (WGS) entry which is preliminary data.</text>
</comment>
<evidence type="ECO:0000256" key="3">
    <source>
        <dbReference type="ARBA" id="ARBA00022692"/>
    </source>
</evidence>
<sequence length="246" mass="27016">MRPHLFASSTHYASSTHIDIGFSQALLYVNDTFNNKNITIMNTALLGMFIPTFFFVSITPGMCMTLALTLGMSIGYRRALWMMAGELVGVGLVAVAAVLGIAAVMLNYPWLFVALKFIGGSYLFYLGIQMWRSRGKLAINLNDTSPVTHSDWDLVVQGFVTAIANPKGWAFMISLLPPFIDQSADLAPQLVVLVSIILLFEFICMTLYATGGKGLKRLLGQSQNVRLMNRIAGTLMMGVGVWLFLT</sequence>
<feature type="transmembrane region" description="Helical" evidence="6">
    <location>
        <begin position="227"/>
        <end position="245"/>
    </location>
</feature>
<evidence type="ECO:0000313" key="7">
    <source>
        <dbReference type="EMBL" id="OCH73104.1"/>
    </source>
</evidence>
<dbReference type="EMBL" id="MAJZ01000840">
    <property type="protein sequence ID" value="OCH73104.1"/>
    <property type="molecule type" value="Genomic_DNA"/>
</dbReference>
<dbReference type="PANTHER" id="PTHR30086">
    <property type="entry name" value="ARGININE EXPORTER PROTEIN ARGO"/>
    <property type="match status" value="1"/>
</dbReference>
<keyword evidence="5 6" id="KW-0472">Membrane</keyword>
<name>A0A1B9QVL5_9VIBR</name>
<keyword evidence="3 6" id="KW-0812">Transmembrane</keyword>
<dbReference type="InterPro" id="IPR001123">
    <property type="entry name" value="LeuE-type"/>
</dbReference>
<evidence type="ECO:0000256" key="6">
    <source>
        <dbReference type="SAM" id="Phobius"/>
    </source>
</evidence>
<keyword evidence="4 6" id="KW-1133">Transmembrane helix</keyword>
<dbReference type="AlphaFoldDB" id="A0A1B9QVL5"/>
<dbReference type="PANTHER" id="PTHR30086:SF5">
    <property type="entry name" value="HOMOGENTISATE EXPORT PROTEIN"/>
    <property type="match status" value="1"/>
</dbReference>
<evidence type="ECO:0000256" key="1">
    <source>
        <dbReference type="ARBA" id="ARBA00004651"/>
    </source>
</evidence>
<protein>
    <submittedName>
        <fullName evidence="7">Threonine transporter RhtB</fullName>
    </submittedName>
</protein>
<organism evidence="7 8">
    <name type="scientific">Vibrio genomosp. F10</name>
    <dbReference type="NCBI Taxonomy" id="723171"/>
    <lineage>
        <taxon>Bacteria</taxon>
        <taxon>Pseudomonadati</taxon>
        <taxon>Pseudomonadota</taxon>
        <taxon>Gammaproteobacteria</taxon>
        <taxon>Vibrionales</taxon>
        <taxon>Vibrionaceae</taxon>
        <taxon>Vibrio</taxon>
    </lineage>
</organism>
<dbReference type="Proteomes" id="UP000093173">
    <property type="component" value="Unassembled WGS sequence"/>
</dbReference>